<keyword evidence="11" id="KW-1185">Reference proteome</keyword>
<keyword evidence="5" id="KW-0443">Lipid metabolism</keyword>
<dbReference type="InterPro" id="IPR029058">
    <property type="entry name" value="AB_hydrolase_fold"/>
</dbReference>
<dbReference type="OrthoDB" id="9974421at2759"/>
<keyword evidence="3 7" id="KW-0378">Hydrolase</keyword>
<dbReference type="PIRSF" id="PIRSF000862">
    <property type="entry name" value="Steryl_ester_lip"/>
    <property type="match status" value="1"/>
</dbReference>
<accession>A0A9J6BYG1</accession>
<evidence type="ECO:0000313" key="10">
    <source>
        <dbReference type="EMBL" id="KAG5674587.1"/>
    </source>
</evidence>
<evidence type="ECO:0000259" key="9">
    <source>
        <dbReference type="Pfam" id="PF00561"/>
    </source>
</evidence>
<dbReference type="GO" id="GO:0016788">
    <property type="term" value="F:hydrolase activity, acting on ester bonds"/>
    <property type="evidence" value="ECO:0007669"/>
    <property type="project" value="InterPro"/>
</dbReference>
<keyword evidence="4 7" id="KW-0442">Lipid degradation</keyword>
<reference evidence="10" key="1">
    <citation type="submission" date="2021-03" db="EMBL/GenBank/DDBJ databases">
        <title>Chromosome level genome of the anhydrobiotic midge Polypedilum vanderplanki.</title>
        <authorList>
            <person name="Yoshida Y."/>
            <person name="Kikawada T."/>
            <person name="Gusev O."/>
        </authorList>
    </citation>
    <scope>NUCLEOTIDE SEQUENCE</scope>
    <source>
        <strain evidence="10">NIAS01</strain>
        <tissue evidence="10">Whole body or cell culture</tissue>
    </source>
</reference>
<evidence type="ECO:0000313" key="11">
    <source>
        <dbReference type="Proteomes" id="UP001107558"/>
    </source>
</evidence>
<dbReference type="GO" id="GO:0016042">
    <property type="term" value="P:lipid catabolic process"/>
    <property type="evidence" value="ECO:0007669"/>
    <property type="project" value="UniProtKB-KW"/>
</dbReference>
<name>A0A9J6BYG1_POLVA</name>
<feature type="domain" description="AB hydrolase-1" evidence="9">
    <location>
        <begin position="92"/>
        <end position="393"/>
    </location>
</feature>
<dbReference type="PANTHER" id="PTHR11005">
    <property type="entry name" value="LYSOSOMAL ACID LIPASE-RELATED"/>
    <property type="match status" value="1"/>
</dbReference>
<keyword evidence="6" id="KW-0325">Glycoprotein</keyword>
<proteinExistence type="inferred from homology"/>
<dbReference type="Gene3D" id="3.40.50.1820">
    <property type="entry name" value="alpha/beta hydrolase"/>
    <property type="match status" value="1"/>
</dbReference>
<evidence type="ECO:0000256" key="2">
    <source>
        <dbReference type="ARBA" id="ARBA00022729"/>
    </source>
</evidence>
<dbReference type="InterPro" id="IPR025483">
    <property type="entry name" value="Lipase_euk"/>
</dbReference>
<feature type="active site" description="Nucleophile" evidence="8">
    <location>
        <position position="185"/>
    </location>
</feature>
<evidence type="ECO:0000256" key="5">
    <source>
        <dbReference type="ARBA" id="ARBA00023098"/>
    </source>
</evidence>
<organism evidence="10 11">
    <name type="scientific">Polypedilum vanderplanki</name>
    <name type="common">Sleeping chironomid midge</name>
    <dbReference type="NCBI Taxonomy" id="319348"/>
    <lineage>
        <taxon>Eukaryota</taxon>
        <taxon>Metazoa</taxon>
        <taxon>Ecdysozoa</taxon>
        <taxon>Arthropoda</taxon>
        <taxon>Hexapoda</taxon>
        <taxon>Insecta</taxon>
        <taxon>Pterygota</taxon>
        <taxon>Neoptera</taxon>
        <taxon>Endopterygota</taxon>
        <taxon>Diptera</taxon>
        <taxon>Nematocera</taxon>
        <taxon>Chironomoidea</taxon>
        <taxon>Chironomidae</taxon>
        <taxon>Chironominae</taxon>
        <taxon>Polypedilum</taxon>
        <taxon>Polypedilum</taxon>
    </lineage>
</organism>
<evidence type="ECO:0000256" key="4">
    <source>
        <dbReference type="ARBA" id="ARBA00022963"/>
    </source>
</evidence>
<evidence type="ECO:0000256" key="7">
    <source>
        <dbReference type="PIRNR" id="PIRNR000862"/>
    </source>
</evidence>
<dbReference type="EMBL" id="JADBJN010000002">
    <property type="protein sequence ID" value="KAG5674587.1"/>
    <property type="molecule type" value="Genomic_DNA"/>
</dbReference>
<dbReference type="AlphaFoldDB" id="A0A9J6BYG1"/>
<dbReference type="InterPro" id="IPR000073">
    <property type="entry name" value="AB_hydrolase_1"/>
</dbReference>
<evidence type="ECO:0000256" key="6">
    <source>
        <dbReference type="ARBA" id="ARBA00023180"/>
    </source>
</evidence>
<dbReference type="SUPFAM" id="SSF53474">
    <property type="entry name" value="alpha/beta-Hydrolases"/>
    <property type="match status" value="1"/>
</dbReference>
<dbReference type="FunFam" id="3.40.50.1820:FF:000057">
    <property type="entry name" value="Lipase"/>
    <property type="match status" value="1"/>
</dbReference>
<evidence type="ECO:0000256" key="3">
    <source>
        <dbReference type="ARBA" id="ARBA00022801"/>
    </source>
</evidence>
<feature type="active site" description="Charge relay system" evidence="8">
    <location>
        <position position="389"/>
    </location>
</feature>
<comment type="caution">
    <text evidence="10">The sequence shown here is derived from an EMBL/GenBank/DDBJ whole genome shotgun (WGS) entry which is preliminary data.</text>
</comment>
<gene>
    <name evidence="10" type="ORF">PVAND_004541</name>
</gene>
<dbReference type="Proteomes" id="UP001107558">
    <property type="component" value="Chromosome 2"/>
</dbReference>
<feature type="active site" description="Charge relay system" evidence="8">
    <location>
        <position position="360"/>
    </location>
</feature>
<evidence type="ECO:0000256" key="8">
    <source>
        <dbReference type="PIRSR" id="PIRSR000862-1"/>
    </source>
</evidence>
<evidence type="ECO:0000256" key="1">
    <source>
        <dbReference type="ARBA" id="ARBA00010701"/>
    </source>
</evidence>
<sequence length="413" mass="47353">MLSLIAVLGEASSKKQLDRAKKILSKKNMEILFVAVVISKVVTFANAKDDDILKIVSKAGFSGEFNEINTEDDYILGVHKINSKIANTTKYPIFIMHGFLTTPMSFFLTGQKNSLPLILADNGHDVFLGSRRGSKYSSKHLHLSIESRDFWDFTWHEIGYYDLKAIIDFILENTNANKIFFVGYSQGNTELLVLLSMRPQYNEVIDQAHLMSCVGAITNVHELGSLLSPLLLNYAKTHDDFYYLNMQSLIPLQVELAKILCSSLRQIRVALCKNIIFFMVGRNHRSTEVDPQTYAKMFEQLSPIVGVKQLLHFAQLIMTSKFQQFDYGRRNIEIYNSTTPPQYDLAKITAPIYLYIGEEDIIFNRKDSDKLAKILPNVVAKKMIRNYNHFDFVYGRNSHKLLYKQILEFIETI</sequence>
<protein>
    <recommendedName>
        <fullName evidence="7">Lipase</fullName>
    </recommendedName>
</protein>
<comment type="similarity">
    <text evidence="1 7">Belongs to the AB hydrolase superfamily. Lipase family.</text>
</comment>
<keyword evidence="2" id="KW-0732">Signal</keyword>
<dbReference type="Pfam" id="PF00561">
    <property type="entry name" value="Abhydrolase_1"/>
    <property type="match status" value="1"/>
</dbReference>